<dbReference type="RefSeq" id="WP_169202632.1">
    <property type="nucleotide sequence ID" value="NZ_CP059467.1"/>
</dbReference>
<reference evidence="1 2" key="1">
    <citation type="submission" date="2019-12" db="EMBL/GenBank/DDBJ databases">
        <title>Comparative genomics gives insights into the taxonomy of the Azoarcus-Aromatoleum group and reveals separate origins of nif in the plant-associated Azoarcus and non-plant-associated Aromatoleum sub-groups.</title>
        <authorList>
            <person name="Lafos M."/>
            <person name="Maluk M."/>
            <person name="Batista M."/>
            <person name="Junghare M."/>
            <person name="Carmona M."/>
            <person name="Faoro H."/>
            <person name="Cruz L.M."/>
            <person name="Battistoni F."/>
            <person name="De Souza E."/>
            <person name="Pedrosa F."/>
            <person name="Chen W.-M."/>
            <person name="Poole P.S."/>
            <person name="Dixon R.A."/>
            <person name="James E.K."/>
        </authorList>
    </citation>
    <scope>NUCLEOTIDE SEQUENCE [LARGE SCALE GENOMIC DNA]</scope>
    <source>
        <strain evidence="1 2">PbN1</strain>
    </source>
</reference>
<evidence type="ECO:0000313" key="1">
    <source>
        <dbReference type="EMBL" id="NMG16030.1"/>
    </source>
</evidence>
<dbReference type="EMBL" id="WTVP01000026">
    <property type="protein sequence ID" value="NMG16030.1"/>
    <property type="molecule type" value="Genomic_DNA"/>
</dbReference>
<accession>A0ABX1NVH7</accession>
<protein>
    <submittedName>
        <fullName evidence="1">Uncharacterized protein</fullName>
    </submittedName>
</protein>
<dbReference type="Proteomes" id="UP000633943">
    <property type="component" value="Unassembled WGS sequence"/>
</dbReference>
<organism evidence="1 2">
    <name type="scientific">Aromatoleum bremense</name>
    <dbReference type="NCBI Taxonomy" id="76115"/>
    <lineage>
        <taxon>Bacteria</taxon>
        <taxon>Pseudomonadati</taxon>
        <taxon>Pseudomonadota</taxon>
        <taxon>Betaproteobacteria</taxon>
        <taxon>Rhodocyclales</taxon>
        <taxon>Rhodocyclaceae</taxon>
        <taxon>Aromatoleum</taxon>
    </lineage>
</organism>
<gene>
    <name evidence="1" type="ORF">GPA24_10845</name>
</gene>
<name>A0ABX1NVH7_9RHOO</name>
<proteinExistence type="predicted"/>
<comment type="caution">
    <text evidence="1">The sequence shown here is derived from an EMBL/GenBank/DDBJ whole genome shotgun (WGS) entry which is preliminary data.</text>
</comment>
<sequence>MIDCQRYFQVVNDKCVAAAALTSGQPNKRFLEIIVPVGQFAGQIDHELKLGRGAVVLRSDTTLEINNYSAEIVGQEKKSLMILRLALSDDALEQLVKEKKFSWARDASRVSQKFFSGWFSLKKAGTMSPFAFKHCI</sequence>
<evidence type="ECO:0000313" key="2">
    <source>
        <dbReference type="Proteomes" id="UP000633943"/>
    </source>
</evidence>
<keyword evidence="2" id="KW-1185">Reference proteome</keyword>